<feature type="non-terminal residue" evidence="2">
    <location>
        <position position="468"/>
    </location>
</feature>
<feature type="region of interest" description="Disordered" evidence="1">
    <location>
        <begin position="82"/>
        <end position="172"/>
    </location>
</feature>
<accession>A0A8H8A1R3</accession>
<sequence length="468" mass="46874">MLASLSSLPPPTPPGRIGASSSSSSSAVSAAAAAAAASSSSSSSACSLPRPVRNAAALTLGALHANAPAGAAPVRPLTLLCSGSPSPATPTAPPPPAAGATPVRRAAPKRSGPAGPARAAAPGAGDPLSAGEAGRDDVPPAAEDAKPPWPPANMALGSAPVTPAARGHNAGRQSVAGEGDLVVPAAWAPAAAPRISAAPCQPLDLPALGRDAAFQKSAYFARFCLSCRGIVLAHLQAGFLCDFQNADRLAETLCPACAAVYRGLAAAASALRRELSRPPSGPDGRTAPAVLETPPPTPSIFVHAGVLDGGAFAGSPAGVADAGRRSPSLPAEDYTDTAFFDRMPDIYRSRSSSTVSLLMSCCQEVNCTCPASNVGLGLHGVTWDEDGLPTFADVPLARGGFSRSLPPQRPPPLSSSAFFSEDPESLLGMEFGDLCCIENAPDAHERDRRGAAVAAAGDEGVDSEPPLH</sequence>
<proteinExistence type="predicted"/>
<feature type="compositionally biased region" description="Basic and acidic residues" evidence="1">
    <location>
        <begin position="133"/>
        <end position="146"/>
    </location>
</feature>
<gene>
    <name evidence="2" type="ORF">BJ554DRAFT_7898</name>
</gene>
<feature type="region of interest" description="Disordered" evidence="1">
    <location>
        <begin position="1"/>
        <end position="49"/>
    </location>
</feature>
<dbReference type="EMBL" id="JAEFCI010000663">
    <property type="protein sequence ID" value="KAG5463399.1"/>
    <property type="molecule type" value="Genomic_DNA"/>
</dbReference>
<reference evidence="2 3" key="1">
    <citation type="journal article" name="Sci. Rep.">
        <title>Genome-scale phylogenetic analyses confirm Olpidium as the closest living zoosporic fungus to the non-flagellated, terrestrial fungi.</title>
        <authorList>
            <person name="Chang Y."/>
            <person name="Rochon D."/>
            <person name="Sekimoto S."/>
            <person name="Wang Y."/>
            <person name="Chovatia M."/>
            <person name="Sandor L."/>
            <person name="Salamov A."/>
            <person name="Grigoriev I.V."/>
            <person name="Stajich J.E."/>
            <person name="Spatafora J.W."/>
        </authorList>
    </citation>
    <scope>NUCLEOTIDE SEQUENCE [LARGE SCALE GENOMIC DNA]</scope>
    <source>
        <strain evidence="2">S191</strain>
    </source>
</reference>
<organism evidence="2 3">
    <name type="scientific">Olpidium bornovanus</name>
    <dbReference type="NCBI Taxonomy" id="278681"/>
    <lineage>
        <taxon>Eukaryota</taxon>
        <taxon>Fungi</taxon>
        <taxon>Fungi incertae sedis</taxon>
        <taxon>Olpidiomycota</taxon>
        <taxon>Olpidiomycotina</taxon>
        <taxon>Olpidiomycetes</taxon>
        <taxon>Olpidiales</taxon>
        <taxon>Olpidiaceae</taxon>
        <taxon>Olpidium</taxon>
    </lineage>
</organism>
<keyword evidence="3" id="KW-1185">Reference proteome</keyword>
<comment type="caution">
    <text evidence="2">The sequence shown here is derived from an EMBL/GenBank/DDBJ whole genome shotgun (WGS) entry which is preliminary data.</text>
</comment>
<dbReference type="AlphaFoldDB" id="A0A8H8A1R3"/>
<feature type="region of interest" description="Disordered" evidence="1">
    <location>
        <begin position="446"/>
        <end position="468"/>
    </location>
</feature>
<feature type="compositionally biased region" description="Low complexity" evidence="1">
    <location>
        <begin position="98"/>
        <end position="125"/>
    </location>
</feature>
<evidence type="ECO:0000313" key="3">
    <source>
        <dbReference type="Proteomes" id="UP000673691"/>
    </source>
</evidence>
<evidence type="ECO:0000256" key="1">
    <source>
        <dbReference type="SAM" id="MobiDB-lite"/>
    </source>
</evidence>
<feature type="compositionally biased region" description="Low complexity" evidence="1">
    <location>
        <begin position="19"/>
        <end position="45"/>
    </location>
</feature>
<protein>
    <submittedName>
        <fullName evidence="2">Uncharacterized protein</fullName>
    </submittedName>
</protein>
<evidence type="ECO:0000313" key="2">
    <source>
        <dbReference type="EMBL" id="KAG5463399.1"/>
    </source>
</evidence>
<name>A0A8H8A1R3_9FUNG</name>
<feature type="compositionally biased region" description="Pro residues" evidence="1">
    <location>
        <begin position="87"/>
        <end position="97"/>
    </location>
</feature>
<dbReference type="Proteomes" id="UP000673691">
    <property type="component" value="Unassembled WGS sequence"/>
</dbReference>